<protein>
    <submittedName>
        <fullName evidence="1">Uncharacterized protein</fullName>
    </submittedName>
</protein>
<evidence type="ECO:0000313" key="1">
    <source>
        <dbReference type="EMBL" id="QRD00608.1"/>
    </source>
</evidence>
<name>A0A7U2F8A6_PHANO</name>
<gene>
    <name evidence="1" type="ORF">JI435_415420</name>
</gene>
<sequence>MQRIHISKYFGVDASWADRNVFMTTRLGSWKTLFMAPKTCPRFAGVGLVCSSSYALRQLEWSLIMGSTRHRSILRGTGQRQLGKADAPWLSAMFASSSS</sequence>
<accession>A0A7U2F8A6</accession>
<proteinExistence type="predicted"/>
<dbReference type="Proteomes" id="UP000663193">
    <property type="component" value="Chromosome 11"/>
</dbReference>
<keyword evidence="2" id="KW-1185">Reference proteome</keyword>
<dbReference type="AlphaFoldDB" id="A0A7U2F8A6"/>
<dbReference type="VEuPathDB" id="FungiDB:JI435_415420"/>
<evidence type="ECO:0000313" key="2">
    <source>
        <dbReference type="Proteomes" id="UP000663193"/>
    </source>
</evidence>
<organism evidence="1 2">
    <name type="scientific">Phaeosphaeria nodorum (strain SN15 / ATCC MYA-4574 / FGSC 10173)</name>
    <name type="common">Glume blotch fungus</name>
    <name type="synonym">Parastagonospora nodorum</name>
    <dbReference type="NCBI Taxonomy" id="321614"/>
    <lineage>
        <taxon>Eukaryota</taxon>
        <taxon>Fungi</taxon>
        <taxon>Dikarya</taxon>
        <taxon>Ascomycota</taxon>
        <taxon>Pezizomycotina</taxon>
        <taxon>Dothideomycetes</taxon>
        <taxon>Pleosporomycetidae</taxon>
        <taxon>Pleosporales</taxon>
        <taxon>Pleosporineae</taxon>
        <taxon>Phaeosphaeriaceae</taxon>
        <taxon>Parastagonospora</taxon>
    </lineage>
</organism>
<reference evidence="2" key="1">
    <citation type="journal article" date="2021" name="BMC Genomics">
        <title>Chromosome-level genome assembly and manually-curated proteome of model necrotroph Parastagonospora nodorum Sn15 reveals a genome-wide trove of candidate effector homologs, and redundancy of virulence-related functions within an accessory chromosome.</title>
        <authorList>
            <person name="Bertazzoni S."/>
            <person name="Jones D.A.B."/>
            <person name="Phan H.T."/>
            <person name="Tan K.-C."/>
            <person name="Hane J.K."/>
        </authorList>
    </citation>
    <scope>NUCLEOTIDE SEQUENCE [LARGE SCALE GENOMIC DNA]</scope>
    <source>
        <strain evidence="2">SN15 / ATCC MYA-4574 / FGSC 10173)</strain>
    </source>
</reference>
<dbReference type="EMBL" id="CP069033">
    <property type="protein sequence ID" value="QRD00608.1"/>
    <property type="molecule type" value="Genomic_DNA"/>
</dbReference>